<dbReference type="Pfam" id="PF13302">
    <property type="entry name" value="Acetyltransf_3"/>
    <property type="match status" value="1"/>
</dbReference>
<evidence type="ECO:0000313" key="3">
    <source>
        <dbReference type="Proteomes" id="UP001063228"/>
    </source>
</evidence>
<dbReference type="InterPro" id="IPR016181">
    <property type="entry name" value="Acyl_CoA_acyltransferase"/>
</dbReference>
<accession>A0ABY6FLN4</accession>
<dbReference type="PROSITE" id="PS51186">
    <property type="entry name" value="GNAT"/>
    <property type="match status" value="1"/>
</dbReference>
<dbReference type="Gene3D" id="3.40.630.30">
    <property type="match status" value="1"/>
</dbReference>
<dbReference type="EMBL" id="CP081201">
    <property type="protein sequence ID" value="UXZ98656.1"/>
    <property type="molecule type" value="Genomic_DNA"/>
</dbReference>
<dbReference type="InterPro" id="IPR051531">
    <property type="entry name" value="N-acetyltransferase"/>
</dbReference>
<sequence>MSENLPEFALQRVRLRPVRPADLPAVYAGLSDPQVIAHYGVSYSSLEATEVQMRWFEEIVAEQTGAWWAIAEFKNDSIIGACGFNDWSHEHRRTELGYWLMPAYWRQGLLTEALPSVFRYAFNALGVHRIHADVEPANAASCALLRKLGFHLDGTLRDVELKDGEFLSLHQYSLLRTDSAAQDYCD</sequence>
<gene>
    <name evidence="2" type="ORF">K3169_12720</name>
</gene>
<reference evidence="2" key="1">
    <citation type="submission" date="2021-08" db="EMBL/GenBank/DDBJ databases">
        <title>Complete genome sequence of Pseudomonas phytophila.</title>
        <authorList>
            <person name="Weir B.S."/>
            <person name="Templeton M.D."/>
            <person name="Arshed S."/>
            <person name="Andersen M.T."/>
            <person name="Jayaraman J."/>
        </authorList>
    </citation>
    <scope>NUCLEOTIDE SEQUENCE</scope>
    <source>
        <strain evidence="2">ICMP 23753</strain>
    </source>
</reference>
<evidence type="ECO:0000259" key="1">
    <source>
        <dbReference type="PROSITE" id="PS51186"/>
    </source>
</evidence>
<name>A0ABY6FLN4_9PSED</name>
<dbReference type="InterPro" id="IPR000182">
    <property type="entry name" value="GNAT_dom"/>
</dbReference>
<proteinExistence type="predicted"/>
<evidence type="ECO:0000313" key="2">
    <source>
        <dbReference type="EMBL" id="UXZ98656.1"/>
    </source>
</evidence>
<dbReference type="PANTHER" id="PTHR43792">
    <property type="entry name" value="GNAT FAMILY, PUTATIVE (AFU_ORTHOLOGUE AFUA_3G00765)-RELATED-RELATED"/>
    <property type="match status" value="1"/>
</dbReference>
<feature type="domain" description="N-acetyltransferase" evidence="1">
    <location>
        <begin position="13"/>
        <end position="178"/>
    </location>
</feature>
<dbReference type="SUPFAM" id="SSF55729">
    <property type="entry name" value="Acyl-CoA N-acyltransferases (Nat)"/>
    <property type="match status" value="1"/>
</dbReference>
<dbReference type="PANTHER" id="PTHR43792:SF9">
    <property type="entry name" value="RIBOSOMAL-PROTEIN-ALANINE ACETYLTRANSFERASE"/>
    <property type="match status" value="1"/>
</dbReference>
<organism evidence="2 3">
    <name type="scientific">Pseudomonas phytophila</name>
    <dbReference type="NCBI Taxonomy" id="2867264"/>
    <lineage>
        <taxon>Bacteria</taxon>
        <taxon>Pseudomonadati</taxon>
        <taxon>Pseudomonadota</taxon>
        <taxon>Gammaproteobacteria</taxon>
        <taxon>Pseudomonadales</taxon>
        <taxon>Pseudomonadaceae</taxon>
        <taxon>Pseudomonas</taxon>
    </lineage>
</organism>
<dbReference type="Proteomes" id="UP001063228">
    <property type="component" value="Chromosome"/>
</dbReference>
<protein>
    <submittedName>
        <fullName evidence="2">GNAT family N-acetyltransferase</fullName>
    </submittedName>
</protein>
<keyword evidence="3" id="KW-1185">Reference proteome</keyword>